<dbReference type="EMBL" id="KN831974">
    <property type="protein sequence ID" value="KIO03756.1"/>
    <property type="molecule type" value="Genomic_DNA"/>
</dbReference>
<name>A0A0C3P7W5_PISTI</name>
<gene>
    <name evidence="1" type="ORF">M404DRAFT_605692</name>
</gene>
<organism evidence="1 2">
    <name type="scientific">Pisolithus tinctorius Marx 270</name>
    <dbReference type="NCBI Taxonomy" id="870435"/>
    <lineage>
        <taxon>Eukaryota</taxon>
        <taxon>Fungi</taxon>
        <taxon>Dikarya</taxon>
        <taxon>Basidiomycota</taxon>
        <taxon>Agaricomycotina</taxon>
        <taxon>Agaricomycetes</taxon>
        <taxon>Agaricomycetidae</taxon>
        <taxon>Boletales</taxon>
        <taxon>Sclerodermatineae</taxon>
        <taxon>Pisolithaceae</taxon>
        <taxon>Pisolithus</taxon>
    </lineage>
</organism>
<dbReference type="InParanoid" id="A0A0C3P7W5"/>
<dbReference type="AlphaFoldDB" id="A0A0C3P7W5"/>
<keyword evidence="2" id="KW-1185">Reference proteome</keyword>
<proteinExistence type="predicted"/>
<evidence type="ECO:0000313" key="2">
    <source>
        <dbReference type="Proteomes" id="UP000054217"/>
    </source>
</evidence>
<protein>
    <submittedName>
        <fullName evidence="1">Uncharacterized protein</fullName>
    </submittedName>
</protein>
<reference evidence="2" key="2">
    <citation type="submission" date="2015-01" db="EMBL/GenBank/DDBJ databases">
        <title>Evolutionary Origins and Diversification of the Mycorrhizal Mutualists.</title>
        <authorList>
            <consortium name="DOE Joint Genome Institute"/>
            <consortium name="Mycorrhizal Genomics Consortium"/>
            <person name="Kohler A."/>
            <person name="Kuo A."/>
            <person name="Nagy L.G."/>
            <person name="Floudas D."/>
            <person name="Copeland A."/>
            <person name="Barry K.W."/>
            <person name="Cichocki N."/>
            <person name="Veneault-Fourrey C."/>
            <person name="LaButti K."/>
            <person name="Lindquist E.A."/>
            <person name="Lipzen A."/>
            <person name="Lundell T."/>
            <person name="Morin E."/>
            <person name="Murat C."/>
            <person name="Riley R."/>
            <person name="Ohm R."/>
            <person name="Sun H."/>
            <person name="Tunlid A."/>
            <person name="Henrissat B."/>
            <person name="Grigoriev I.V."/>
            <person name="Hibbett D.S."/>
            <person name="Martin F."/>
        </authorList>
    </citation>
    <scope>NUCLEOTIDE SEQUENCE [LARGE SCALE GENOMIC DNA]</scope>
    <source>
        <strain evidence="2">Marx 270</strain>
    </source>
</reference>
<dbReference type="Proteomes" id="UP000054217">
    <property type="component" value="Unassembled WGS sequence"/>
</dbReference>
<sequence>MEEGQGTHTLSLLEGSKVRNMYAYCEESSRPVETIMSDSHSLNCGRAVVLRCNDVIWRWKTPHRKGVWLSKLAFLVYRY</sequence>
<accession>A0A0C3P7W5</accession>
<reference evidence="1 2" key="1">
    <citation type="submission" date="2014-04" db="EMBL/GenBank/DDBJ databases">
        <authorList>
            <consortium name="DOE Joint Genome Institute"/>
            <person name="Kuo A."/>
            <person name="Kohler A."/>
            <person name="Costa M.D."/>
            <person name="Nagy L.G."/>
            <person name="Floudas D."/>
            <person name="Copeland A."/>
            <person name="Barry K.W."/>
            <person name="Cichocki N."/>
            <person name="Veneault-Fourrey C."/>
            <person name="LaButti K."/>
            <person name="Lindquist E.A."/>
            <person name="Lipzen A."/>
            <person name="Lundell T."/>
            <person name="Morin E."/>
            <person name="Murat C."/>
            <person name="Sun H."/>
            <person name="Tunlid A."/>
            <person name="Henrissat B."/>
            <person name="Grigoriev I.V."/>
            <person name="Hibbett D.S."/>
            <person name="Martin F."/>
            <person name="Nordberg H.P."/>
            <person name="Cantor M.N."/>
            <person name="Hua S.X."/>
        </authorList>
    </citation>
    <scope>NUCLEOTIDE SEQUENCE [LARGE SCALE GENOMIC DNA]</scope>
    <source>
        <strain evidence="1 2">Marx 270</strain>
    </source>
</reference>
<dbReference type="HOGENOM" id="CLU_2606975_0_0_1"/>
<evidence type="ECO:0000313" key="1">
    <source>
        <dbReference type="EMBL" id="KIO03756.1"/>
    </source>
</evidence>